<protein>
    <submittedName>
        <fullName evidence="10">Pyruvate formate-lyase 1-activating enzyme</fullName>
        <ecNumber evidence="10">1.97.1.4</ecNumber>
    </submittedName>
</protein>
<dbReference type="InterPro" id="IPR012838">
    <property type="entry name" value="PFL1_activating"/>
</dbReference>
<keyword evidence="7" id="KW-0408">Iron</keyword>
<dbReference type="InterPro" id="IPR058240">
    <property type="entry name" value="rSAM_sf"/>
</dbReference>
<keyword evidence="4" id="KW-0949">S-adenosyl-L-methionine</keyword>
<dbReference type="EC" id="1.97.1.4" evidence="10"/>
<keyword evidence="8" id="KW-0411">Iron-sulfur</keyword>
<dbReference type="SFLD" id="SFLDS00029">
    <property type="entry name" value="Radical_SAM"/>
    <property type="match status" value="1"/>
</dbReference>
<dbReference type="SFLD" id="SFLDG01066">
    <property type="entry name" value="organic_radical-activating_enz"/>
    <property type="match status" value="1"/>
</dbReference>
<keyword evidence="3" id="KW-0004">4Fe-4S</keyword>
<gene>
    <name evidence="10" type="primary">pflA_6</name>
    <name evidence="10" type="ORF">GALL_381320</name>
</gene>
<keyword evidence="10" id="KW-0670">Pyruvate</keyword>
<comment type="cofactor">
    <cofactor evidence="1">
        <name>[4Fe-4S] cluster</name>
        <dbReference type="ChEBI" id="CHEBI:49883"/>
    </cofactor>
</comment>
<dbReference type="PIRSF" id="PIRSF004869">
    <property type="entry name" value="PflX_prd"/>
    <property type="match status" value="1"/>
</dbReference>
<dbReference type="PROSITE" id="PS01087">
    <property type="entry name" value="RADICAL_ACTIVATING"/>
    <property type="match status" value="1"/>
</dbReference>
<dbReference type="InterPro" id="IPR013785">
    <property type="entry name" value="Aldolase_TIM"/>
</dbReference>
<proteinExistence type="inferred from homology"/>
<sequence length="279" mass="30873">MSISSSQRPVTTGRDREKPLALGFPEMRTAELAAARAGDVGRVHSWELVTAVDGPGTRLTLFLSGCPLRCQYCHNPDTWKMRDGEPHTVDQVMERIGRYTGVLKAMHGGVTISGGEPLLQSQFVAKILRRCKKLGLHTALDTSGYLGVRVTDAMLDDVDLVLLDVKSGLADTYREVTGRELAPTLKFGRRLAESGTAIWARFVLVPGLTDAPANVDAVADYVASLSSVERVEVLPFHQMGRDKWRALNEPYQLETTRPPSPELVERVREQFRDRGLTVY</sequence>
<dbReference type="PROSITE" id="PS51918">
    <property type="entry name" value="RADICAL_SAM"/>
    <property type="match status" value="1"/>
</dbReference>
<evidence type="ECO:0000256" key="7">
    <source>
        <dbReference type="ARBA" id="ARBA00023004"/>
    </source>
</evidence>
<dbReference type="CDD" id="cd01335">
    <property type="entry name" value="Radical_SAM"/>
    <property type="match status" value="1"/>
</dbReference>
<feature type="domain" description="Radical SAM core" evidence="9">
    <location>
        <begin position="52"/>
        <end position="273"/>
    </location>
</feature>
<dbReference type="GO" id="GO:0051539">
    <property type="term" value="F:4 iron, 4 sulfur cluster binding"/>
    <property type="evidence" value="ECO:0007669"/>
    <property type="project" value="UniProtKB-KW"/>
</dbReference>
<dbReference type="PANTHER" id="PTHR30352">
    <property type="entry name" value="PYRUVATE FORMATE-LYASE-ACTIVATING ENZYME"/>
    <property type="match status" value="1"/>
</dbReference>
<dbReference type="PANTHER" id="PTHR30352:SF5">
    <property type="entry name" value="PYRUVATE FORMATE-LYASE 1-ACTIVATING ENZYME"/>
    <property type="match status" value="1"/>
</dbReference>
<dbReference type="InterPro" id="IPR001989">
    <property type="entry name" value="Radical_activat_CS"/>
</dbReference>
<evidence type="ECO:0000256" key="4">
    <source>
        <dbReference type="ARBA" id="ARBA00022691"/>
    </source>
</evidence>
<dbReference type="GO" id="GO:0016829">
    <property type="term" value="F:lyase activity"/>
    <property type="evidence" value="ECO:0007669"/>
    <property type="project" value="UniProtKB-KW"/>
</dbReference>
<evidence type="ECO:0000313" key="10">
    <source>
        <dbReference type="EMBL" id="OIQ80121.1"/>
    </source>
</evidence>
<dbReference type="SUPFAM" id="SSF102114">
    <property type="entry name" value="Radical SAM enzymes"/>
    <property type="match status" value="1"/>
</dbReference>
<keyword evidence="6 10" id="KW-0560">Oxidoreductase</keyword>
<dbReference type="InterPro" id="IPR016431">
    <property type="entry name" value="Pyrv-formate_lyase-activ_prd"/>
</dbReference>
<keyword evidence="5" id="KW-0479">Metal-binding</keyword>
<evidence type="ECO:0000256" key="1">
    <source>
        <dbReference type="ARBA" id="ARBA00001966"/>
    </source>
</evidence>
<evidence type="ECO:0000256" key="6">
    <source>
        <dbReference type="ARBA" id="ARBA00023002"/>
    </source>
</evidence>
<keyword evidence="10" id="KW-0456">Lyase</keyword>
<reference evidence="10" key="1">
    <citation type="submission" date="2016-10" db="EMBL/GenBank/DDBJ databases">
        <title>Sequence of Gallionella enrichment culture.</title>
        <authorList>
            <person name="Poehlein A."/>
            <person name="Muehling M."/>
            <person name="Daniel R."/>
        </authorList>
    </citation>
    <scope>NUCLEOTIDE SEQUENCE</scope>
</reference>
<evidence type="ECO:0000256" key="5">
    <source>
        <dbReference type="ARBA" id="ARBA00022723"/>
    </source>
</evidence>
<dbReference type="EMBL" id="MLJW01001106">
    <property type="protein sequence ID" value="OIQ80121.1"/>
    <property type="molecule type" value="Genomic_DNA"/>
</dbReference>
<dbReference type="GO" id="GO:0046872">
    <property type="term" value="F:metal ion binding"/>
    <property type="evidence" value="ECO:0007669"/>
    <property type="project" value="UniProtKB-KW"/>
</dbReference>
<dbReference type="GO" id="GO:0043365">
    <property type="term" value="F:[formate-C-acetyltransferase]-activating enzyme activity"/>
    <property type="evidence" value="ECO:0007669"/>
    <property type="project" value="UniProtKB-EC"/>
</dbReference>
<accession>A0A1J5Q8W1</accession>
<comment type="caution">
    <text evidence="10">The sequence shown here is derived from an EMBL/GenBank/DDBJ whole genome shotgun (WGS) entry which is preliminary data.</text>
</comment>
<comment type="similarity">
    <text evidence="2">Belongs to the organic radical-activating enzymes family.</text>
</comment>
<dbReference type="InterPro" id="IPR034457">
    <property type="entry name" value="Organic_radical-activating"/>
</dbReference>
<dbReference type="NCBIfam" id="TIGR02493">
    <property type="entry name" value="PFLA"/>
    <property type="match status" value="1"/>
</dbReference>
<name>A0A1J5Q8W1_9ZZZZ</name>
<organism evidence="10">
    <name type="scientific">mine drainage metagenome</name>
    <dbReference type="NCBI Taxonomy" id="410659"/>
    <lineage>
        <taxon>unclassified sequences</taxon>
        <taxon>metagenomes</taxon>
        <taxon>ecological metagenomes</taxon>
    </lineage>
</organism>
<evidence type="ECO:0000259" key="9">
    <source>
        <dbReference type="PROSITE" id="PS51918"/>
    </source>
</evidence>
<dbReference type="Pfam" id="PF13353">
    <property type="entry name" value="Fer4_12"/>
    <property type="match status" value="1"/>
</dbReference>
<evidence type="ECO:0000256" key="8">
    <source>
        <dbReference type="ARBA" id="ARBA00023014"/>
    </source>
</evidence>
<evidence type="ECO:0000256" key="3">
    <source>
        <dbReference type="ARBA" id="ARBA00022485"/>
    </source>
</evidence>
<dbReference type="AlphaFoldDB" id="A0A1J5Q8W1"/>
<evidence type="ECO:0000256" key="2">
    <source>
        <dbReference type="ARBA" id="ARBA00009777"/>
    </source>
</evidence>
<dbReference type="InterPro" id="IPR007197">
    <property type="entry name" value="rSAM"/>
</dbReference>
<dbReference type="Gene3D" id="3.20.20.70">
    <property type="entry name" value="Aldolase class I"/>
    <property type="match status" value="1"/>
</dbReference>